<organism evidence="9 10">
    <name type="scientific">Gossypium arboreum</name>
    <name type="common">Tree cotton</name>
    <name type="synonym">Gossypium nanking</name>
    <dbReference type="NCBI Taxonomy" id="29729"/>
    <lineage>
        <taxon>Eukaryota</taxon>
        <taxon>Viridiplantae</taxon>
        <taxon>Streptophyta</taxon>
        <taxon>Embryophyta</taxon>
        <taxon>Tracheophyta</taxon>
        <taxon>Spermatophyta</taxon>
        <taxon>Magnoliopsida</taxon>
        <taxon>eudicotyledons</taxon>
        <taxon>Gunneridae</taxon>
        <taxon>Pentapetalae</taxon>
        <taxon>rosids</taxon>
        <taxon>malvids</taxon>
        <taxon>Malvales</taxon>
        <taxon>Malvaceae</taxon>
        <taxon>Malvoideae</taxon>
        <taxon>Gossypium</taxon>
    </lineage>
</organism>
<dbReference type="FunFam" id="1.10.10.1340:FF:000001">
    <property type="entry name" value="Mediator of RNA polymerase II transcription subunit 31"/>
    <property type="match status" value="1"/>
</dbReference>
<dbReference type="PANTHER" id="PTHR13186">
    <property type="entry name" value="MEDIATOR OF RNA POLYMERASE II TRANSCRIPTION SUBUNIT 31"/>
    <property type="match status" value="1"/>
</dbReference>
<evidence type="ECO:0000313" key="10">
    <source>
        <dbReference type="Proteomes" id="UP000032142"/>
    </source>
</evidence>
<dbReference type="GO" id="GO:0016592">
    <property type="term" value="C:mediator complex"/>
    <property type="evidence" value="ECO:0007669"/>
    <property type="project" value="InterPro"/>
</dbReference>
<keyword evidence="8" id="KW-0812">Transmembrane</keyword>
<evidence type="ECO:0000256" key="3">
    <source>
        <dbReference type="ARBA" id="ARBA00023015"/>
    </source>
</evidence>
<accession>A0A0B0N1D6</accession>
<reference evidence="10" key="1">
    <citation type="submission" date="2014-09" db="EMBL/GenBank/DDBJ databases">
        <authorList>
            <person name="Mudge J."/>
            <person name="Ramaraj T."/>
            <person name="Lindquist I.E."/>
            <person name="Bharti A.K."/>
            <person name="Sundararajan A."/>
            <person name="Cameron C.T."/>
            <person name="Woodward J.E."/>
            <person name="May G.D."/>
            <person name="Brubaker C."/>
            <person name="Broadhvest J."/>
            <person name="Wilkins T.A."/>
        </authorList>
    </citation>
    <scope>NUCLEOTIDE SEQUENCE</scope>
    <source>
        <strain evidence="10">cv. AKA8401</strain>
    </source>
</reference>
<dbReference type="Pfam" id="PF05669">
    <property type="entry name" value="Med31"/>
    <property type="match status" value="1"/>
</dbReference>
<proteinExistence type="inferred from homology"/>
<evidence type="ECO:0000256" key="4">
    <source>
        <dbReference type="ARBA" id="ARBA00023159"/>
    </source>
</evidence>
<comment type="caution">
    <text evidence="9">The sequence shown here is derived from an EMBL/GenBank/DDBJ whole genome shotgun (WGS) entry which is preliminary data.</text>
</comment>
<evidence type="ECO:0000256" key="5">
    <source>
        <dbReference type="ARBA" id="ARBA00023163"/>
    </source>
</evidence>
<dbReference type="Gene3D" id="1.10.10.1340">
    <property type="entry name" value="Mediator of RNA polymerase II, submodule Med31 (Soh1)"/>
    <property type="match status" value="1"/>
</dbReference>
<feature type="region of interest" description="Disordered" evidence="7">
    <location>
        <begin position="281"/>
        <end position="305"/>
    </location>
</feature>
<feature type="region of interest" description="Disordered" evidence="7">
    <location>
        <begin position="1"/>
        <end position="24"/>
    </location>
</feature>
<feature type="transmembrane region" description="Helical" evidence="8">
    <location>
        <begin position="419"/>
        <end position="437"/>
    </location>
</feature>
<name>A0A0B0N1D6_GOSAR</name>
<feature type="compositionally biased region" description="Low complexity" evidence="7">
    <location>
        <begin position="150"/>
        <end position="177"/>
    </location>
</feature>
<sequence length="478" mass="54720">MASTKESDNTSDTPSSPKNVYKDPDDGRQRFLLELEFVQCLANPTYIHYLAQNRYFEDEAFIGYLKYLQYWQRPEYLKFIMYPHCLYFLELLQNANFRNAMAHPANKEVAHRQQFFFWKNYRNNRLKFILPKPPPEEVPTPAPPPPASAPPQQSLPASNIAMTTAPPAPASTHSPMPYGLPSGSALAKNDMRNTGIDRRKRKHVVYFFPPQELLRTSKKQTGEKHYLRTTMASIAISASLQKACSSHHVAKKQHAQTKPAYSLGTKQAIDAVTIDVEGQKGFKIDEKDQPSPQINNSEGLEDKSANKLEIESSARKFSDERWKNGTWDLNMFVRNGRMDWDSVIVAEAKRRKYLEMYPETCSNQEPVQFRSSIIPWWAWFMRTYLPEAELLNGRAAMIGFFSAYVVDGLTGMDLIGQTGNFICKTALFMTVIGIVLLRKTRDFDNLRKLADEVTYYDKQWQASWKDETASSSDKTGNS</sequence>
<keyword evidence="8" id="KW-0472">Membrane</keyword>
<evidence type="ECO:0000256" key="2">
    <source>
        <dbReference type="ARBA" id="ARBA00006378"/>
    </source>
</evidence>
<feature type="compositionally biased region" description="Polar residues" evidence="7">
    <location>
        <begin position="9"/>
        <end position="18"/>
    </location>
</feature>
<evidence type="ECO:0000256" key="7">
    <source>
        <dbReference type="SAM" id="MobiDB-lite"/>
    </source>
</evidence>
<keyword evidence="5" id="KW-0804">Transcription</keyword>
<evidence type="ECO:0008006" key="11">
    <source>
        <dbReference type="Google" id="ProtNLM"/>
    </source>
</evidence>
<keyword evidence="10" id="KW-1185">Reference proteome</keyword>
<feature type="region of interest" description="Disordered" evidence="7">
    <location>
        <begin position="130"/>
        <end position="178"/>
    </location>
</feature>
<dbReference type="InterPro" id="IPR008831">
    <property type="entry name" value="Mediator_Med31"/>
</dbReference>
<evidence type="ECO:0000256" key="6">
    <source>
        <dbReference type="ARBA" id="ARBA00023242"/>
    </source>
</evidence>
<evidence type="ECO:0000313" key="9">
    <source>
        <dbReference type="EMBL" id="KHG06387.1"/>
    </source>
</evidence>
<dbReference type="GO" id="GO:0003712">
    <property type="term" value="F:transcription coregulator activity"/>
    <property type="evidence" value="ECO:0007669"/>
    <property type="project" value="InterPro"/>
</dbReference>
<keyword evidence="8" id="KW-1133">Transmembrane helix</keyword>
<comment type="similarity">
    <text evidence="2">Belongs to the Mediator complex subunit 31 family.</text>
</comment>
<dbReference type="Proteomes" id="UP000032142">
    <property type="component" value="Unassembled WGS sequence"/>
</dbReference>
<dbReference type="InterPro" id="IPR038089">
    <property type="entry name" value="Med31_sf"/>
</dbReference>
<keyword evidence="6" id="KW-0539">Nucleus</keyword>
<dbReference type="GO" id="GO:0006355">
    <property type="term" value="P:regulation of DNA-templated transcription"/>
    <property type="evidence" value="ECO:0007669"/>
    <property type="project" value="InterPro"/>
</dbReference>
<evidence type="ECO:0000256" key="8">
    <source>
        <dbReference type="SAM" id="Phobius"/>
    </source>
</evidence>
<keyword evidence="3" id="KW-0805">Transcription regulation</keyword>
<keyword evidence="4" id="KW-0010">Activator</keyword>
<dbReference type="EMBL" id="JRRC01450791">
    <property type="protein sequence ID" value="KHG06387.1"/>
    <property type="molecule type" value="Genomic_DNA"/>
</dbReference>
<protein>
    <recommendedName>
        <fullName evidence="11">Mediator of RNA polymerase II transcription subunit 31</fullName>
    </recommendedName>
</protein>
<dbReference type="AlphaFoldDB" id="A0A0B0N1D6"/>
<gene>
    <name evidence="9" type="ORF">F383_31994</name>
</gene>
<evidence type="ECO:0000256" key="1">
    <source>
        <dbReference type="ARBA" id="ARBA00004123"/>
    </source>
</evidence>
<comment type="subcellular location">
    <subcellularLocation>
        <location evidence="1">Nucleus</location>
    </subcellularLocation>
</comment>
<feature type="compositionally biased region" description="Pro residues" evidence="7">
    <location>
        <begin position="131"/>
        <end position="149"/>
    </location>
</feature>
<dbReference type="SUPFAM" id="SSF103511">
    <property type="entry name" value="Chlorophyll a-b binding protein"/>
    <property type="match status" value="1"/>
</dbReference>